<evidence type="ECO:0000259" key="11">
    <source>
        <dbReference type="Pfam" id="PF07992"/>
    </source>
</evidence>
<dbReference type="Gene3D" id="3.20.20.70">
    <property type="entry name" value="Aldolase class I"/>
    <property type="match status" value="1"/>
</dbReference>
<dbReference type="GO" id="GO:0010181">
    <property type="term" value="F:FMN binding"/>
    <property type="evidence" value="ECO:0007669"/>
    <property type="project" value="InterPro"/>
</dbReference>
<gene>
    <name evidence="12" type="ORF">SAMN06295912_103143</name>
</gene>
<feature type="domain" description="NADH:flavin oxidoreductase/NADH oxidase N-terminal" evidence="10">
    <location>
        <begin position="8"/>
        <end position="365"/>
    </location>
</feature>
<dbReference type="EMBL" id="FZOS01000003">
    <property type="protein sequence ID" value="SNS25722.1"/>
    <property type="molecule type" value="Genomic_DNA"/>
</dbReference>
<evidence type="ECO:0000256" key="5">
    <source>
        <dbReference type="ARBA" id="ARBA00022643"/>
    </source>
</evidence>
<dbReference type="PRINTS" id="PR00411">
    <property type="entry name" value="PNDRDTASEI"/>
</dbReference>
<dbReference type="InterPro" id="IPR036188">
    <property type="entry name" value="FAD/NAD-bd_sf"/>
</dbReference>
<dbReference type="PANTHER" id="PTHR42917:SF2">
    <property type="entry name" value="2,4-DIENOYL-COA REDUCTASE [(2E)-ENOYL-COA-PRODUCING]"/>
    <property type="match status" value="1"/>
</dbReference>
<evidence type="ECO:0000256" key="2">
    <source>
        <dbReference type="ARBA" id="ARBA00001966"/>
    </source>
</evidence>
<feature type="domain" description="FAD/NAD(P)-binding" evidence="11">
    <location>
        <begin position="490"/>
        <end position="685"/>
    </location>
</feature>
<dbReference type="InterPro" id="IPR001155">
    <property type="entry name" value="OxRdtase_FMN_N"/>
</dbReference>
<accession>A0A239D0Q4</accession>
<dbReference type="Gene3D" id="3.50.50.60">
    <property type="entry name" value="FAD/NAD(P)-binding domain"/>
    <property type="match status" value="1"/>
</dbReference>
<evidence type="ECO:0000313" key="13">
    <source>
        <dbReference type="Proteomes" id="UP000198281"/>
    </source>
</evidence>
<keyword evidence="6" id="KW-0479">Metal-binding</keyword>
<comment type="similarity">
    <text evidence="3">In the N-terminal section; belongs to the NADH:flavin oxidoreductase/NADH oxidase family.</text>
</comment>
<dbReference type="SUPFAM" id="SSF51905">
    <property type="entry name" value="FAD/NAD(P)-binding domain"/>
    <property type="match status" value="1"/>
</dbReference>
<dbReference type="RefSeq" id="WP_089218432.1">
    <property type="nucleotide sequence ID" value="NZ_FZOS01000003.1"/>
</dbReference>
<dbReference type="Pfam" id="PF07992">
    <property type="entry name" value="Pyr_redox_2"/>
    <property type="match status" value="2"/>
</dbReference>
<dbReference type="PRINTS" id="PR00368">
    <property type="entry name" value="FADPNR"/>
</dbReference>
<dbReference type="Pfam" id="PF00724">
    <property type="entry name" value="Oxidored_FMN"/>
    <property type="match status" value="1"/>
</dbReference>
<evidence type="ECO:0000259" key="10">
    <source>
        <dbReference type="Pfam" id="PF00724"/>
    </source>
</evidence>
<dbReference type="CDD" id="cd02803">
    <property type="entry name" value="OYE_like_FMN_family"/>
    <property type="match status" value="1"/>
</dbReference>
<organism evidence="12 13">
    <name type="scientific">Edaphosphingomonas laterariae</name>
    <dbReference type="NCBI Taxonomy" id="861865"/>
    <lineage>
        <taxon>Bacteria</taxon>
        <taxon>Pseudomonadati</taxon>
        <taxon>Pseudomonadota</taxon>
        <taxon>Alphaproteobacteria</taxon>
        <taxon>Sphingomonadales</taxon>
        <taxon>Rhizorhabdaceae</taxon>
        <taxon>Edaphosphingomonas</taxon>
    </lineage>
</organism>
<evidence type="ECO:0000256" key="4">
    <source>
        <dbReference type="ARBA" id="ARBA00022630"/>
    </source>
</evidence>
<evidence type="ECO:0000256" key="1">
    <source>
        <dbReference type="ARBA" id="ARBA00001917"/>
    </source>
</evidence>
<reference evidence="13" key="1">
    <citation type="submission" date="2017-06" db="EMBL/GenBank/DDBJ databases">
        <authorList>
            <person name="Varghese N."/>
            <person name="Submissions S."/>
        </authorList>
    </citation>
    <scope>NUCLEOTIDE SEQUENCE [LARGE SCALE GENOMIC DNA]</scope>
    <source>
        <strain evidence="13">LNB2</strain>
    </source>
</reference>
<sequence>MAQSFAHLLQPGRIGAMELKNRIFMTPMGSNLADEDGITGDRLRAYYVERAKGGTALITMGSVSIGYPEGSGNWRNEAIADDRHVPGVRALADELHAHGAKLAMQLQHAGLVAMNDMRDGRPLWTPSEPLIGKDSGDMMDGFLEDEYRIFTAPMAAMGEIRYRVMTAQDIEELVQMFASAAVRAVSAGVDAIELHAGHGYLISSFLNPLINRRTDDYGGSIENRARLLCDIIRGVKKAVGPGVPVWPRLDSQHFLIDGGVTVEDAIVTARLAAEAGADAIHVTADGHPGRGATYSTGHATDNRNAFVPAAARIRAAAGVPVICPGRIEPADADRFIAEGKLDFVTMGRKLLADPHLPAKLAAGKPESVRPCIYCYTCISQIFFSRPVRCAVNAETGFERERALLPALKPKHVAVVGGGPAGMETARRLAKKGHRVTLIEMSSRLGGTARFASIAYAPNQGIVDWLKREVAEAGITLMLNRRATPELLASLGVDEVVVATGAKRAMPPIPGADMPHVFSGDDMRRLMLGLDLDTLTDKTDWTTRTAMKLGALTGLTARPGFIRAASGYWMPFGERIAIIGGELVGLELAEFLAKRGRKVTVLDDAAKFGAGLQVVRRWRVLDEIRELGVTLLPQAHDVEILDGQVRYTNPNGQQRTIAAEQVIVAKGATGDESLADALRAAGFTVHTAGDCTGVGYIEGAMHDAAELAKEI</sequence>
<keyword evidence="13" id="KW-1185">Reference proteome</keyword>
<dbReference type="SUPFAM" id="SSF51395">
    <property type="entry name" value="FMN-linked oxidoreductases"/>
    <property type="match status" value="1"/>
</dbReference>
<dbReference type="InterPro" id="IPR023753">
    <property type="entry name" value="FAD/NAD-binding_dom"/>
</dbReference>
<protein>
    <submittedName>
        <fullName evidence="12">2,4-dienoyl-CoA reductase</fullName>
    </submittedName>
</protein>
<dbReference type="AlphaFoldDB" id="A0A239D0Q4"/>
<evidence type="ECO:0000256" key="8">
    <source>
        <dbReference type="ARBA" id="ARBA00023004"/>
    </source>
</evidence>
<proteinExistence type="inferred from homology"/>
<evidence type="ECO:0000256" key="3">
    <source>
        <dbReference type="ARBA" id="ARBA00011048"/>
    </source>
</evidence>
<dbReference type="GO" id="GO:0051536">
    <property type="term" value="F:iron-sulfur cluster binding"/>
    <property type="evidence" value="ECO:0007669"/>
    <property type="project" value="UniProtKB-KW"/>
</dbReference>
<keyword evidence="5" id="KW-0288">FMN</keyword>
<feature type="domain" description="FAD/NAD(P)-binding" evidence="11">
    <location>
        <begin position="398"/>
        <end position="481"/>
    </location>
</feature>
<evidence type="ECO:0000256" key="9">
    <source>
        <dbReference type="ARBA" id="ARBA00023014"/>
    </source>
</evidence>
<keyword evidence="8" id="KW-0408">Iron</keyword>
<keyword evidence="7" id="KW-0560">Oxidoreductase</keyword>
<evidence type="ECO:0000256" key="7">
    <source>
        <dbReference type="ARBA" id="ARBA00023002"/>
    </source>
</evidence>
<dbReference type="InterPro" id="IPR013785">
    <property type="entry name" value="Aldolase_TIM"/>
</dbReference>
<keyword evidence="4" id="KW-0285">Flavoprotein</keyword>
<dbReference type="GO" id="GO:0016491">
    <property type="term" value="F:oxidoreductase activity"/>
    <property type="evidence" value="ECO:0007669"/>
    <property type="project" value="UniProtKB-KW"/>
</dbReference>
<dbReference type="InterPro" id="IPR051793">
    <property type="entry name" value="NADH:flavin_oxidoreductase"/>
</dbReference>
<comment type="cofactor">
    <cofactor evidence="1">
        <name>FMN</name>
        <dbReference type="ChEBI" id="CHEBI:58210"/>
    </cofactor>
</comment>
<dbReference type="GO" id="GO:0046872">
    <property type="term" value="F:metal ion binding"/>
    <property type="evidence" value="ECO:0007669"/>
    <property type="project" value="UniProtKB-KW"/>
</dbReference>
<evidence type="ECO:0000256" key="6">
    <source>
        <dbReference type="ARBA" id="ARBA00022723"/>
    </source>
</evidence>
<dbReference type="OrthoDB" id="9804454at2"/>
<name>A0A239D0Q4_9SPHN</name>
<dbReference type="Gene3D" id="3.40.50.720">
    <property type="entry name" value="NAD(P)-binding Rossmann-like Domain"/>
    <property type="match status" value="1"/>
</dbReference>
<keyword evidence="9" id="KW-0411">Iron-sulfur</keyword>
<evidence type="ECO:0000313" key="12">
    <source>
        <dbReference type="EMBL" id="SNS25722.1"/>
    </source>
</evidence>
<comment type="cofactor">
    <cofactor evidence="2">
        <name>[4Fe-4S] cluster</name>
        <dbReference type="ChEBI" id="CHEBI:49883"/>
    </cofactor>
</comment>
<dbReference type="Proteomes" id="UP000198281">
    <property type="component" value="Unassembled WGS sequence"/>
</dbReference>
<dbReference type="PANTHER" id="PTHR42917">
    <property type="entry name" value="2,4-DIENOYL-COA REDUCTASE"/>
    <property type="match status" value="1"/>
</dbReference>